<gene>
    <name evidence="1" type="ORF">HJC23_006740</name>
</gene>
<protein>
    <submittedName>
        <fullName evidence="1">Uncharacterized protein</fullName>
    </submittedName>
</protein>
<name>A0ABD3PP72_9STRA</name>
<evidence type="ECO:0000313" key="1">
    <source>
        <dbReference type="EMBL" id="KAL3789747.1"/>
    </source>
</evidence>
<comment type="caution">
    <text evidence="1">The sequence shown here is derived from an EMBL/GenBank/DDBJ whole genome shotgun (WGS) entry which is preliminary data.</text>
</comment>
<dbReference type="AlphaFoldDB" id="A0ABD3PP72"/>
<accession>A0ABD3PP72</accession>
<sequence>MNLGDQFGVAHAPFAMGRSFLTERGYGDCKVLIHQQRSSKRSVRADESNTDLRLVEVPASDLAPSPPDIFGKVVTKNHSHGLQIEF</sequence>
<organism evidence="1 2">
    <name type="scientific">Cyclotella cryptica</name>
    <dbReference type="NCBI Taxonomy" id="29204"/>
    <lineage>
        <taxon>Eukaryota</taxon>
        <taxon>Sar</taxon>
        <taxon>Stramenopiles</taxon>
        <taxon>Ochrophyta</taxon>
        <taxon>Bacillariophyta</taxon>
        <taxon>Coscinodiscophyceae</taxon>
        <taxon>Thalassiosirophycidae</taxon>
        <taxon>Stephanodiscales</taxon>
        <taxon>Stephanodiscaceae</taxon>
        <taxon>Cyclotella</taxon>
    </lineage>
</organism>
<proteinExistence type="predicted"/>
<keyword evidence="2" id="KW-1185">Reference proteome</keyword>
<evidence type="ECO:0000313" key="2">
    <source>
        <dbReference type="Proteomes" id="UP001516023"/>
    </source>
</evidence>
<reference evidence="1 2" key="1">
    <citation type="journal article" date="2020" name="G3 (Bethesda)">
        <title>Improved Reference Genome for Cyclotella cryptica CCMP332, a Model for Cell Wall Morphogenesis, Salinity Adaptation, and Lipid Production in Diatoms (Bacillariophyta).</title>
        <authorList>
            <person name="Roberts W.R."/>
            <person name="Downey K.M."/>
            <person name="Ruck E.C."/>
            <person name="Traller J.C."/>
            <person name="Alverson A.J."/>
        </authorList>
    </citation>
    <scope>NUCLEOTIDE SEQUENCE [LARGE SCALE GENOMIC DNA]</scope>
    <source>
        <strain evidence="1 2">CCMP332</strain>
    </source>
</reference>
<dbReference type="Proteomes" id="UP001516023">
    <property type="component" value="Unassembled WGS sequence"/>
</dbReference>
<dbReference type="EMBL" id="JABMIG020000136">
    <property type="protein sequence ID" value="KAL3789747.1"/>
    <property type="molecule type" value="Genomic_DNA"/>
</dbReference>